<comment type="caution">
    <text evidence="3">The sequence shown here is derived from an EMBL/GenBank/DDBJ whole genome shotgun (WGS) entry which is preliminary data.</text>
</comment>
<name>A0ABT7HRT5_9BACT</name>
<evidence type="ECO:0000256" key="2">
    <source>
        <dbReference type="SAM" id="SignalP"/>
    </source>
</evidence>
<organism evidence="3 4">
    <name type="scientific">Campylobacter gastrosuis</name>
    <dbReference type="NCBI Taxonomy" id="2974576"/>
    <lineage>
        <taxon>Bacteria</taxon>
        <taxon>Pseudomonadati</taxon>
        <taxon>Campylobacterota</taxon>
        <taxon>Epsilonproteobacteria</taxon>
        <taxon>Campylobacterales</taxon>
        <taxon>Campylobacteraceae</taxon>
        <taxon>Campylobacter</taxon>
    </lineage>
</organism>
<feature type="compositionally biased region" description="Polar residues" evidence="1">
    <location>
        <begin position="38"/>
        <end position="48"/>
    </location>
</feature>
<feature type="chain" id="PRO_5047413315" description="Cytochrome C" evidence="2">
    <location>
        <begin position="20"/>
        <end position="61"/>
    </location>
</feature>
<evidence type="ECO:0008006" key="5">
    <source>
        <dbReference type="Google" id="ProtNLM"/>
    </source>
</evidence>
<feature type="region of interest" description="Disordered" evidence="1">
    <location>
        <begin position="36"/>
        <end position="61"/>
    </location>
</feature>
<gene>
    <name evidence="3" type="ORF">NYG85_09655</name>
</gene>
<dbReference type="Proteomes" id="UP001173801">
    <property type="component" value="Unassembled WGS sequence"/>
</dbReference>
<accession>A0ABT7HRT5</accession>
<keyword evidence="2" id="KW-0732">Signal</keyword>
<protein>
    <recommendedName>
        <fullName evidence="5">Cytochrome C</fullName>
    </recommendedName>
</protein>
<dbReference type="RefSeq" id="WP_284938323.1">
    <property type="nucleotide sequence ID" value="NZ_JANURM010000016.1"/>
</dbReference>
<reference evidence="3" key="2">
    <citation type="journal article" date="2023" name="Microorganisms">
        <title>Isolation and Genomic Characteristics of Cat-Borne Campylobacter felis sp. nov. and Sheep-Borne Campylobacter ovis sp. nov.</title>
        <authorList>
            <person name="Wang H."/>
            <person name="Li Y."/>
            <person name="Gu Y."/>
            <person name="Zhou G."/>
            <person name="Chen X."/>
            <person name="Zhang X."/>
            <person name="Shao Z."/>
            <person name="Zhang J."/>
            <person name="Zhang M."/>
        </authorList>
    </citation>
    <scope>NUCLEOTIDE SEQUENCE</scope>
    <source>
        <strain evidence="3">PS10</strain>
    </source>
</reference>
<dbReference type="PROSITE" id="PS51257">
    <property type="entry name" value="PROKAR_LIPOPROTEIN"/>
    <property type="match status" value="1"/>
</dbReference>
<proteinExistence type="predicted"/>
<evidence type="ECO:0000256" key="1">
    <source>
        <dbReference type="SAM" id="MobiDB-lite"/>
    </source>
</evidence>
<feature type="signal peptide" evidence="2">
    <location>
        <begin position="1"/>
        <end position="19"/>
    </location>
</feature>
<dbReference type="EMBL" id="JANURM010000016">
    <property type="protein sequence ID" value="MDL0089622.1"/>
    <property type="molecule type" value="Genomic_DNA"/>
</dbReference>
<keyword evidence="4" id="KW-1185">Reference proteome</keyword>
<evidence type="ECO:0000313" key="3">
    <source>
        <dbReference type="EMBL" id="MDL0089622.1"/>
    </source>
</evidence>
<evidence type="ECO:0000313" key="4">
    <source>
        <dbReference type="Proteomes" id="UP001173801"/>
    </source>
</evidence>
<reference evidence="3" key="1">
    <citation type="submission" date="2022-08" db="EMBL/GenBank/DDBJ databases">
        <authorList>
            <person name="Wang H."/>
        </authorList>
    </citation>
    <scope>NUCLEOTIDE SEQUENCE</scope>
    <source>
        <strain evidence="3">PS10</strain>
    </source>
</reference>
<sequence length="61" mass="6769">MAKIFKILTLFVLFFSACSDEKPQIVEQNETIPADVPISQSETNTTIDENFPPEPVIEGGQ</sequence>